<feature type="chain" id="PRO_5046426197" evidence="1">
    <location>
        <begin position="21"/>
        <end position="278"/>
    </location>
</feature>
<dbReference type="EMBL" id="JAHWXQ010000001">
    <property type="protein sequence ID" value="MBW3363962.1"/>
    <property type="molecule type" value="Genomic_DNA"/>
</dbReference>
<keyword evidence="1" id="KW-0732">Signal</keyword>
<dbReference type="RefSeq" id="WP_199108534.1">
    <property type="nucleotide sequence ID" value="NZ_JAHWXQ010000001.1"/>
</dbReference>
<keyword evidence="3" id="KW-1185">Reference proteome</keyword>
<evidence type="ECO:0000256" key="1">
    <source>
        <dbReference type="SAM" id="SignalP"/>
    </source>
</evidence>
<name>A0ABS6X7S3_9BACT</name>
<evidence type="ECO:0000313" key="2">
    <source>
        <dbReference type="EMBL" id="MBW3363962.1"/>
    </source>
</evidence>
<reference evidence="2 3" key="1">
    <citation type="submission" date="2021-07" db="EMBL/GenBank/DDBJ databases">
        <authorList>
            <person name="Kim M.K."/>
        </authorList>
    </citation>
    <scope>NUCLEOTIDE SEQUENCE [LARGE SCALE GENOMIC DNA]</scope>
    <source>
        <strain evidence="2 3">HLY7-15</strain>
    </source>
</reference>
<evidence type="ECO:0000313" key="3">
    <source>
        <dbReference type="Proteomes" id="UP000774935"/>
    </source>
</evidence>
<accession>A0ABS6X7S3</accession>
<gene>
    <name evidence="2" type="ORF">KYK27_02825</name>
</gene>
<feature type="signal peptide" evidence="1">
    <location>
        <begin position="1"/>
        <end position="20"/>
    </location>
</feature>
<protein>
    <submittedName>
        <fullName evidence="2">Uncharacterized protein</fullName>
    </submittedName>
</protein>
<organism evidence="2 3">
    <name type="scientific">Pontibacter populi</name>
    <dbReference type="NCBI Taxonomy" id="890055"/>
    <lineage>
        <taxon>Bacteria</taxon>
        <taxon>Pseudomonadati</taxon>
        <taxon>Bacteroidota</taxon>
        <taxon>Cytophagia</taxon>
        <taxon>Cytophagales</taxon>
        <taxon>Hymenobacteraceae</taxon>
        <taxon>Pontibacter</taxon>
    </lineage>
</organism>
<comment type="caution">
    <text evidence="2">The sequence shown here is derived from an EMBL/GenBank/DDBJ whole genome shotgun (WGS) entry which is preliminary data.</text>
</comment>
<proteinExistence type="predicted"/>
<sequence length="278" mass="31034">MKTLAFLLTSFLLSVSFCMAQVDTVYTHTSKIPCVVKEITPEFVKYSFPGEELINTVYKNAVQKIVFKSGREEIFAPSAHSKKVANLHAFENVTITLEKNEVNGFLKLGEASSIAQGNTMFSALNQVEDRAQKRLKIFAAMMGGNLVYITQNEATKASSWGSNNVRYSKPTESFLTGMVYSTDVLDINKFKARIGGKTEFSAVESANFTGTTTSIRVYPSKRILKLRSIKEENGLLTIEGSLEGASKHKAFRVASFDEEFFHIFYEDKGTAYNIKMKI</sequence>
<dbReference type="Proteomes" id="UP000774935">
    <property type="component" value="Unassembled WGS sequence"/>
</dbReference>